<accession>A0A0H2MBM8</accession>
<evidence type="ECO:0000313" key="5">
    <source>
        <dbReference type="Proteomes" id="UP000035444"/>
    </source>
</evidence>
<dbReference type="CDD" id="cd16028">
    <property type="entry name" value="PMH"/>
    <property type="match status" value="1"/>
</dbReference>
<dbReference type="GO" id="GO:0005737">
    <property type="term" value="C:cytoplasm"/>
    <property type="evidence" value="ECO:0007669"/>
    <property type="project" value="TreeGrafter"/>
</dbReference>
<keyword evidence="2" id="KW-0378">Hydrolase</keyword>
<dbReference type="GO" id="GO:0046872">
    <property type="term" value="F:metal ion binding"/>
    <property type="evidence" value="ECO:0007669"/>
    <property type="project" value="UniProtKB-KW"/>
</dbReference>
<reference evidence="4 5" key="1">
    <citation type="submission" date="2015-03" db="EMBL/GenBank/DDBJ databases">
        <title>Genome Sequence of Kiloniella spongiae MEBiC09566, isolated from a marine sponge.</title>
        <authorList>
            <person name="Shao Z."/>
            <person name="Wang L."/>
            <person name="Li X."/>
        </authorList>
    </citation>
    <scope>NUCLEOTIDE SEQUENCE [LARGE SCALE GENOMIC DNA]</scope>
    <source>
        <strain evidence="4 5">MEBiC09566</strain>
    </source>
</reference>
<keyword evidence="1" id="KW-0479">Metal-binding</keyword>
<protein>
    <recommendedName>
        <fullName evidence="3">Sulfatase N-terminal domain-containing protein</fullName>
    </recommendedName>
</protein>
<dbReference type="RefSeq" id="WP_047765084.1">
    <property type="nucleotide sequence ID" value="NZ_LAQL01000010.1"/>
</dbReference>
<dbReference type="OrthoDB" id="9795675at2"/>
<evidence type="ECO:0000313" key="4">
    <source>
        <dbReference type="EMBL" id="KLN59753.1"/>
    </source>
</evidence>
<dbReference type="InterPro" id="IPR000917">
    <property type="entry name" value="Sulfatase_N"/>
</dbReference>
<dbReference type="Pfam" id="PF00884">
    <property type="entry name" value="Sulfatase"/>
    <property type="match status" value="1"/>
</dbReference>
<evidence type="ECO:0000256" key="1">
    <source>
        <dbReference type="ARBA" id="ARBA00022723"/>
    </source>
</evidence>
<proteinExistence type="predicted"/>
<dbReference type="Proteomes" id="UP000035444">
    <property type="component" value="Unassembled WGS sequence"/>
</dbReference>
<dbReference type="PANTHER" id="PTHR45953:SF1">
    <property type="entry name" value="IDURONATE 2-SULFATASE"/>
    <property type="match status" value="1"/>
</dbReference>
<dbReference type="InterPro" id="IPR017850">
    <property type="entry name" value="Alkaline_phosphatase_core_sf"/>
</dbReference>
<keyword evidence="5" id="KW-1185">Reference proteome</keyword>
<evidence type="ECO:0000259" key="3">
    <source>
        <dbReference type="Pfam" id="PF00884"/>
    </source>
</evidence>
<dbReference type="EMBL" id="LAQL01000010">
    <property type="protein sequence ID" value="KLN59753.1"/>
    <property type="molecule type" value="Genomic_DNA"/>
</dbReference>
<evidence type="ECO:0000256" key="2">
    <source>
        <dbReference type="ARBA" id="ARBA00022801"/>
    </source>
</evidence>
<gene>
    <name evidence="4" type="ORF">WH96_15285</name>
</gene>
<dbReference type="STRING" id="1489064.WH96_15285"/>
<feature type="domain" description="Sulfatase N-terminal" evidence="3">
    <location>
        <begin position="7"/>
        <end position="386"/>
    </location>
</feature>
<dbReference type="PATRIC" id="fig|1489064.4.peg.24"/>
<comment type="caution">
    <text evidence="4">The sequence shown here is derived from an EMBL/GenBank/DDBJ whole genome shotgun (WGS) entry which is preliminary data.</text>
</comment>
<name>A0A0H2MBM8_9PROT</name>
<dbReference type="PANTHER" id="PTHR45953">
    <property type="entry name" value="IDURONATE 2-SULFATASE"/>
    <property type="match status" value="1"/>
</dbReference>
<organism evidence="4 5">
    <name type="scientific">Kiloniella spongiae</name>
    <dbReference type="NCBI Taxonomy" id="1489064"/>
    <lineage>
        <taxon>Bacteria</taxon>
        <taxon>Pseudomonadati</taxon>
        <taxon>Pseudomonadota</taxon>
        <taxon>Alphaproteobacteria</taxon>
        <taxon>Rhodospirillales</taxon>
        <taxon>Kiloniellaceae</taxon>
        <taxon>Kiloniella</taxon>
    </lineage>
</organism>
<dbReference type="SUPFAM" id="SSF53649">
    <property type="entry name" value="Alkaline phosphatase-like"/>
    <property type="match status" value="1"/>
</dbReference>
<dbReference type="Gene3D" id="3.40.720.10">
    <property type="entry name" value="Alkaline Phosphatase, subunit A"/>
    <property type="match status" value="1"/>
</dbReference>
<sequence length="520" mass="59630">MTDKEIRNILLISVDQWRGECLSSAGHMVQTPNLDKLALDGLAFRKHYTQCVPCGPSRTSLLTSMYAMNHRHVSNGTPLDATFTNIALEVRKKGYEPILYGYTDTPVDPRGRDKNDPDLKTYCGVMPGFKVGSLVSEEMAVDWFGELEVKGHQLPENQFDITIGKSDYPGVKERGLSFAPPAYDKDSSDTAFIADKLINYIKIHKDPWFLHGVFLRPHPPLFAPEPYNTMYNPDEIEMPHRAGDVETEKAQHPYLEFALDNMAKVGAYMGHEENVRDLPDHEIKQMRAAYYGLISEVDDQIGRVIQSLKDADQYDKTLIIFTSDHAEQLGDHWLWGKLGYFDESCHIPLIIRDPRKNADASRGQVIDRHFSEAVDIMPTILDLMGMKPSMQCDGHSLRSFIEGRKPDKWREEAHWEVDFRDLKGLKAEERFDLTSDQCVMTIIRDDDFKYIHFTTLPSLLFDLKNDPNEVVNLAENPDYTAIVLSYAQKMLSWRQNYAARRMSHIQLTSEGVLEREYCRI</sequence>
<dbReference type="AlphaFoldDB" id="A0A0H2MBM8"/>
<dbReference type="GO" id="GO:0008484">
    <property type="term" value="F:sulfuric ester hydrolase activity"/>
    <property type="evidence" value="ECO:0007669"/>
    <property type="project" value="TreeGrafter"/>
</dbReference>